<dbReference type="RefSeq" id="WP_148126748.1">
    <property type="nucleotide sequence ID" value="NZ_CP018180.1"/>
</dbReference>
<gene>
    <name evidence="1" type="ORF">BSQ50_06125</name>
</gene>
<proteinExistence type="predicted"/>
<dbReference type="SUPFAM" id="SSF74650">
    <property type="entry name" value="Galactose mutarotase-like"/>
    <property type="match status" value="1"/>
</dbReference>
<dbReference type="AlphaFoldDB" id="A0A3S6QWM2"/>
<dbReference type="GO" id="GO:0005975">
    <property type="term" value="P:carbohydrate metabolic process"/>
    <property type="evidence" value="ECO:0007669"/>
    <property type="project" value="InterPro"/>
</dbReference>
<sequence length="290" mass="33195">MEVYLENEQVKATFSNHGAELQSLFNKDTQIEYLWQADAKFWGRHAPVLFPFVGRLKDDQYCYGGENYEMHQHGFARDSDFEVIEKDSDHLIFELNSSATTKAIYPFDFKLRIGYFLQASALKVSYQVENLSDEKMLFSIGGHPAFNVPLQKDESFDDYLVEFQPVGNYLKIPLVGNYTDISAAQDDRMAGLRLTRTAFKRDALIYQLAHPVLLELTTTAHRHGVRLDLPATEYVGIWSPYPAEAPFVCIEPWWGLADDLSSTGELQQKRGIHELAQQQLFNASYTISIF</sequence>
<dbReference type="KEGG" id="lng:BSQ50_06125"/>
<evidence type="ECO:0000313" key="2">
    <source>
        <dbReference type="Proteomes" id="UP000324497"/>
    </source>
</evidence>
<dbReference type="Proteomes" id="UP000324497">
    <property type="component" value="Chromosome"/>
</dbReference>
<dbReference type="Pfam" id="PF01263">
    <property type="entry name" value="Aldose_epim"/>
    <property type="match status" value="1"/>
</dbReference>
<dbReference type="EMBL" id="CP018180">
    <property type="protein sequence ID" value="AUJ32169.1"/>
    <property type="molecule type" value="Genomic_DNA"/>
</dbReference>
<dbReference type="PANTHER" id="PTHR11122">
    <property type="entry name" value="APOSPORY-ASSOCIATED PROTEIN C-RELATED"/>
    <property type="match status" value="1"/>
</dbReference>
<dbReference type="Gene3D" id="2.70.98.10">
    <property type="match status" value="1"/>
</dbReference>
<dbReference type="GO" id="GO:0030246">
    <property type="term" value="F:carbohydrate binding"/>
    <property type="evidence" value="ECO:0007669"/>
    <property type="project" value="InterPro"/>
</dbReference>
<name>A0A3S6QWM2_9LACO</name>
<protein>
    <recommendedName>
        <fullName evidence="3">Galactose mutarotase</fullName>
    </recommendedName>
</protein>
<organism evidence="1 2">
    <name type="scientific">Liquorilactobacillus nagelii</name>
    <dbReference type="NCBI Taxonomy" id="82688"/>
    <lineage>
        <taxon>Bacteria</taxon>
        <taxon>Bacillati</taxon>
        <taxon>Bacillota</taxon>
        <taxon>Bacilli</taxon>
        <taxon>Lactobacillales</taxon>
        <taxon>Lactobacillaceae</taxon>
        <taxon>Liquorilactobacillus</taxon>
    </lineage>
</organism>
<accession>A0A3S6QWM2</accession>
<dbReference type="InterPro" id="IPR011013">
    <property type="entry name" value="Gal_mutarotase_sf_dom"/>
</dbReference>
<evidence type="ECO:0008006" key="3">
    <source>
        <dbReference type="Google" id="ProtNLM"/>
    </source>
</evidence>
<dbReference type="PANTHER" id="PTHR11122:SF13">
    <property type="entry name" value="GLUCOSE-6-PHOSPHATE 1-EPIMERASE"/>
    <property type="match status" value="1"/>
</dbReference>
<dbReference type="InterPro" id="IPR037481">
    <property type="entry name" value="LacX"/>
</dbReference>
<dbReference type="InterPro" id="IPR008183">
    <property type="entry name" value="Aldose_1/G6P_1-epimerase"/>
</dbReference>
<dbReference type="GO" id="GO:0016853">
    <property type="term" value="F:isomerase activity"/>
    <property type="evidence" value="ECO:0007669"/>
    <property type="project" value="InterPro"/>
</dbReference>
<reference evidence="1 2" key="1">
    <citation type="submission" date="2016-11" db="EMBL/GenBank/DDBJ databases">
        <title>Interaction between Lactobacillus species and yeast in water kefir.</title>
        <authorList>
            <person name="Behr J."/>
            <person name="Xu D."/>
            <person name="Vogel R.F."/>
        </authorList>
    </citation>
    <scope>NUCLEOTIDE SEQUENCE [LARGE SCALE GENOMIC DNA]</scope>
    <source>
        <strain evidence="1 2">TMW 1.1827</strain>
    </source>
</reference>
<evidence type="ECO:0000313" key="1">
    <source>
        <dbReference type="EMBL" id="AUJ32169.1"/>
    </source>
</evidence>
<dbReference type="CDD" id="cd09024">
    <property type="entry name" value="Aldose_epim_lacX"/>
    <property type="match status" value="1"/>
</dbReference>
<dbReference type="InterPro" id="IPR014718">
    <property type="entry name" value="GH-type_carb-bd"/>
</dbReference>
<keyword evidence="2" id="KW-1185">Reference proteome</keyword>